<feature type="domain" description="NmrA-like" evidence="1">
    <location>
        <begin position="3"/>
        <end position="269"/>
    </location>
</feature>
<dbReference type="Gene3D" id="3.40.50.720">
    <property type="entry name" value="NAD(P)-binding Rossmann-like Domain"/>
    <property type="match status" value="1"/>
</dbReference>
<protein>
    <submittedName>
        <fullName evidence="2">Oxidoreductase</fullName>
    </submittedName>
</protein>
<comment type="caution">
    <text evidence="2">The sequence shown here is derived from an EMBL/GenBank/DDBJ whole genome shotgun (WGS) entry which is preliminary data.</text>
</comment>
<evidence type="ECO:0000259" key="1">
    <source>
        <dbReference type="Pfam" id="PF05368"/>
    </source>
</evidence>
<dbReference type="InterPro" id="IPR051604">
    <property type="entry name" value="Ergot_Alk_Oxidoreductase"/>
</dbReference>
<evidence type="ECO:0000313" key="3">
    <source>
        <dbReference type="Proteomes" id="UP001061070"/>
    </source>
</evidence>
<accession>A0ABQ0QAC4</accession>
<dbReference type="Gene3D" id="3.90.25.10">
    <property type="entry name" value="UDP-galactose 4-epimerase, domain 1"/>
    <property type="match status" value="1"/>
</dbReference>
<organism evidence="2 3">
    <name type="scientific">Gluconobacter frateurii NRIC 0228</name>
    <dbReference type="NCBI Taxonomy" id="1307946"/>
    <lineage>
        <taxon>Bacteria</taxon>
        <taxon>Pseudomonadati</taxon>
        <taxon>Pseudomonadota</taxon>
        <taxon>Alphaproteobacteria</taxon>
        <taxon>Acetobacterales</taxon>
        <taxon>Acetobacteraceae</taxon>
        <taxon>Gluconobacter</taxon>
    </lineage>
</organism>
<name>A0ABQ0QAC4_9PROT</name>
<dbReference type="Proteomes" id="UP001061070">
    <property type="component" value="Unassembled WGS sequence"/>
</dbReference>
<proteinExistence type="predicted"/>
<dbReference type="Pfam" id="PF05368">
    <property type="entry name" value="NmrA"/>
    <property type="match status" value="1"/>
</dbReference>
<evidence type="ECO:0000313" key="2">
    <source>
        <dbReference type="EMBL" id="GBR10801.1"/>
    </source>
</evidence>
<dbReference type="InterPro" id="IPR036291">
    <property type="entry name" value="NAD(P)-bd_dom_sf"/>
</dbReference>
<dbReference type="EMBL" id="BAQW01000004">
    <property type="protein sequence ID" value="GBR10801.1"/>
    <property type="molecule type" value="Genomic_DNA"/>
</dbReference>
<dbReference type="PANTHER" id="PTHR43162">
    <property type="match status" value="1"/>
</dbReference>
<keyword evidence="3" id="KW-1185">Reference proteome</keyword>
<gene>
    <name evidence="2" type="ORF">AA0228_1167</name>
</gene>
<dbReference type="RefSeq" id="WP_099181172.1">
    <property type="nucleotide sequence ID" value="NZ_BAQW01000004.1"/>
</dbReference>
<dbReference type="SUPFAM" id="SSF51735">
    <property type="entry name" value="NAD(P)-binding Rossmann-fold domains"/>
    <property type="match status" value="1"/>
</dbReference>
<sequence>MDVILGGTGHVGRAVTETLLAAGHEVTVVSRRGASSTLARSFSTVALDVTDTSALQAVFQKARRVFVLNPPAAVSGNTDVEERRTVRSILAALHGICLEKLVVQSTYGAQPGEHCGDLGVLYELEQGVLRLDVPTCIVRAAYYMSNWAGLLKEVKVTGVMKMLLPSAQAFPMVAPEDVGHFAGQMLLSNEGQGGIYNIEGPKAYTPTEVADVFTNLLGRSVQAQSVPQDEWYATYLANGFSAEAARSYATMTGLFVHQHYELPIDPHRGPTDLETCLRRFLQGR</sequence>
<dbReference type="PANTHER" id="PTHR43162:SF1">
    <property type="entry name" value="PRESTALK A DIFFERENTIATION PROTEIN A"/>
    <property type="match status" value="1"/>
</dbReference>
<reference evidence="2" key="1">
    <citation type="submission" date="2013-04" db="EMBL/GenBank/DDBJ databases">
        <title>The genome sequencing project of 58 acetic acid bacteria.</title>
        <authorList>
            <person name="Okamoto-Kainuma A."/>
            <person name="Ishikawa M."/>
            <person name="Umino S."/>
            <person name="Koizumi Y."/>
            <person name="Shiwa Y."/>
            <person name="Yoshikawa H."/>
            <person name="Matsutani M."/>
            <person name="Matsushita K."/>
        </authorList>
    </citation>
    <scope>NUCLEOTIDE SEQUENCE</scope>
    <source>
        <strain evidence="2">NRIC 0228</strain>
    </source>
</reference>
<dbReference type="InterPro" id="IPR008030">
    <property type="entry name" value="NmrA-like"/>
</dbReference>